<keyword evidence="2" id="KW-1185">Reference proteome</keyword>
<reference evidence="1 2" key="1">
    <citation type="submission" date="2020-02" db="EMBL/GenBank/DDBJ databases">
        <title>Complete genome sequence of Flavobacteriaceae bacterium.</title>
        <authorList>
            <person name="Kim S.-J."/>
            <person name="Kim Y.-S."/>
            <person name="Kim K.-H."/>
        </authorList>
    </citation>
    <scope>NUCLEOTIDE SEQUENCE [LARGE SCALE GENOMIC DNA]</scope>
    <source>
        <strain evidence="1 2">RR4-40</strain>
    </source>
</reference>
<dbReference type="Pfam" id="PF14054">
    <property type="entry name" value="DUF4249"/>
    <property type="match status" value="1"/>
</dbReference>
<dbReference type="RefSeq" id="WP_164678216.1">
    <property type="nucleotide sequence ID" value="NZ_CP049057.1"/>
</dbReference>
<proteinExistence type="predicted"/>
<evidence type="ECO:0000313" key="1">
    <source>
        <dbReference type="EMBL" id="QIE58209.1"/>
    </source>
</evidence>
<protein>
    <submittedName>
        <fullName evidence="1">DUF4249 domain-containing protein</fullName>
    </submittedName>
</protein>
<dbReference type="AlphaFoldDB" id="A0A6G6GI35"/>
<name>A0A6G6GI35_9FLAO</name>
<evidence type="ECO:0000313" key="2">
    <source>
        <dbReference type="Proteomes" id="UP000505306"/>
    </source>
</evidence>
<dbReference type="Proteomes" id="UP000505306">
    <property type="component" value="Chromosome"/>
</dbReference>
<sequence length="402" mass="45629">MKNLLFKLGALFTLLLTIIGCVEEIRFDNETFENVLIIDATLTDEEKYHHIYINRAHRFNEDGPNRVSGATVQILTHTETYTFEEEAAGIYTSVQRFKASPNTTYKLQITTQNGSVYTSTGMALTTATAIDNLYARRDTNDDGVNGMSIYVDSYDPSNTSKFYRYEFEETFKIVAPFWRNQDLYIVDDVYPNCILGLTPRSEDKIICYRTEASNFINLATTSTLAEDRVSEHLVRFLSSESYKISYRYSILVTQYVQTEQAYNYFKTLGSFSDEGSLFSQLQTGYIAGNITSENNSSEKIVGFFEVAAVARERLFLNYTDFYPDEALPPYVVPCTTSAPELYDISHNYMCGAVMNIIRNNALVYLKENTGQFPRGGPFVMVPRSCGDCTALGETTSPEFWVE</sequence>
<dbReference type="InterPro" id="IPR025345">
    <property type="entry name" value="DUF4249"/>
</dbReference>
<dbReference type="PROSITE" id="PS51257">
    <property type="entry name" value="PROKAR_LIPOPROTEIN"/>
    <property type="match status" value="1"/>
</dbReference>
<organism evidence="1 2">
    <name type="scientific">Rasiella rasia</name>
    <dbReference type="NCBI Taxonomy" id="2744027"/>
    <lineage>
        <taxon>Bacteria</taxon>
        <taxon>Pseudomonadati</taxon>
        <taxon>Bacteroidota</taxon>
        <taxon>Flavobacteriia</taxon>
        <taxon>Flavobacteriales</taxon>
        <taxon>Flavobacteriaceae</taxon>
        <taxon>Rasiella</taxon>
    </lineage>
</organism>
<dbReference type="EMBL" id="CP049057">
    <property type="protein sequence ID" value="QIE58209.1"/>
    <property type="molecule type" value="Genomic_DNA"/>
</dbReference>
<dbReference type="KEGG" id="mgel:G5B37_01095"/>
<gene>
    <name evidence="1" type="ORF">G5B37_01095</name>
</gene>
<accession>A0A6G6GI35</accession>